<accession>A0A6I4TPR1</accession>
<organism evidence="2 3">
    <name type="scientific">Croceibacterium xixiisoli</name>
    <dbReference type="NCBI Taxonomy" id="1476466"/>
    <lineage>
        <taxon>Bacteria</taxon>
        <taxon>Pseudomonadati</taxon>
        <taxon>Pseudomonadota</taxon>
        <taxon>Alphaproteobacteria</taxon>
        <taxon>Sphingomonadales</taxon>
        <taxon>Erythrobacteraceae</taxon>
        <taxon>Croceibacterium</taxon>
    </lineage>
</organism>
<evidence type="ECO:0000259" key="1">
    <source>
        <dbReference type="Pfam" id="PF06904"/>
    </source>
</evidence>
<name>A0A6I4TPR1_9SPHN</name>
<evidence type="ECO:0000313" key="2">
    <source>
        <dbReference type="EMBL" id="MXO98135.1"/>
    </source>
</evidence>
<protein>
    <submittedName>
        <fullName evidence="2">Extensin</fullName>
    </submittedName>
</protein>
<dbReference type="Pfam" id="PF06904">
    <property type="entry name" value="Extensin-like_C"/>
    <property type="match status" value="1"/>
</dbReference>
<dbReference type="OrthoDB" id="9809788at2"/>
<dbReference type="Proteomes" id="UP000469430">
    <property type="component" value="Unassembled WGS sequence"/>
</dbReference>
<comment type="caution">
    <text evidence="2">The sequence shown here is derived from an EMBL/GenBank/DDBJ whole genome shotgun (WGS) entry which is preliminary data.</text>
</comment>
<keyword evidence="3" id="KW-1185">Reference proteome</keyword>
<feature type="domain" description="Extensin-like C-terminal" evidence="1">
    <location>
        <begin position="63"/>
        <end position="239"/>
    </location>
</feature>
<evidence type="ECO:0000313" key="3">
    <source>
        <dbReference type="Proteomes" id="UP000469430"/>
    </source>
</evidence>
<dbReference type="InterPro" id="IPR009683">
    <property type="entry name" value="Extensin-like_C"/>
</dbReference>
<gene>
    <name evidence="2" type="ORF">GRI97_03935</name>
</gene>
<dbReference type="RefSeq" id="WP_161389800.1">
    <property type="nucleotide sequence ID" value="NZ_JBHSCP010000001.1"/>
</dbReference>
<reference evidence="2 3" key="1">
    <citation type="submission" date="2019-12" db="EMBL/GenBank/DDBJ databases">
        <title>Genomic-based taxomic classification of the family Erythrobacteraceae.</title>
        <authorList>
            <person name="Xu L."/>
        </authorList>
    </citation>
    <scope>NUCLEOTIDE SEQUENCE [LARGE SCALE GENOMIC DNA]</scope>
    <source>
        <strain evidence="2 3">S36</strain>
    </source>
</reference>
<sequence length="239" mass="25836">MRFIRLPWGTIIVLGLLAAGLFAGNNWLKQHPQHSPWAPLDLRDPPGMATASKLAAIKSDPAACQATLERSGIAFTALPDAGEGECRRSARTVLDPAEDSAALYPNSPATTCAVAAGYQLWLQHGLQPAARQLLGSEIATIEHLGAYNCRRIGGGQTGRWSEHATGNAIDIAAFVLEDGRRISVLRDWEDGSEKGIFLRQARDEACRAFGTVLSPEYNAAHRDHFHLDQAERGFGGVCR</sequence>
<proteinExistence type="predicted"/>
<dbReference type="EMBL" id="WTYJ01000001">
    <property type="protein sequence ID" value="MXO98135.1"/>
    <property type="molecule type" value="Genomic_DNA"/>
</dbReference>
<dbReference type="AlphaFoldDB" id="A0A6I4TPR1"/>